<comment type="similarity">
    <text evidence="1">Belongs to the CFA/CMAS family.</text>
</comment>
<dbReference type="Proteomes" id="UP000245507">
    <property type="component" value="Unassembled WGS sequence"/>
</dbReference>
<sequence length="432" mass="47271">MTITHDRNPVRSWPDLQPTPEAGPAARIARRLFRSAVSRLDVTVHVAAGASYPAETIGRGGRGAPAIHVNRPEEFFARIARDQLIGFGEAYLTGAWDEGVDGPPTALGDFLTVLARDMATLVPRPLQALRSAVVTRVPRSHEGSRGNTRANVAHHYDLSNELFALFLDPTLTYSAALFADPAAATAADLPGAQHRKIDRLLDQAGVGEGTRLLEIGTGWGELAVRAAARGASVHTITLSVEQQALARQRVAAAGYADRVEVELCDYRALLDTAFTREAYDAVVSVEMIEAVGWQYWPAYFRTLDHVLAPGGRAALQAITMPHDRMLATRDTHTFITKYIFPGGALPSVRAIEETAARQTSLRVADTLSLGRHYARTLQLWDATFTAAAPEVRALGFDDTFRRMWHFYLEYSRAGFASGYLDVQQLTLAKDPR</sequence>
<gene>
    <name evidence="7" type="ORF">DJ010_13270</name>
</gene>
<dbReference type="GO" id="GO:0032259">
    <property type="term" value="P:methylation"/>
    <property type="evidence" value="ECO:0007669"/>
    <property type="project" value="UniProtKB-KW"/>
</dbReference>
<dbReference type="PANTHER" id="PTHR43667">
    <property type="entry name" value="CYCLOPROPANE-FATTY-ACYL-PHOSPHOLIPID SYNTHASE"/>
    <property type="match status" value="1"/>
</dbReference>
<dbReference type="PIRSF" id="PIRSF003085">
    <property type="entry name" value="CMAS"/>
    <property type="match status" value="1"/>
</dbReference>
<dbReference type="RefSeq" id="WP_109694421.1">
    <property type="nucleotide sequence ID" value="NZ_QGDD01000005.1"/>
</dbReference>
<dbReference type="Pfam" id="PF02353">
    <property type="entry name" value="CMAS"/>
    <property type="match status" value="1"/>
</dbReference>
<organism evidence="7 8">
    <name type="scientific">Nocardioides silvaticus</name>
    <dbReference type="NCBI Taxonomy" id="2201891"/>
    <lineage>
        <taxon>Bacteria</taxon>
        <taxon>Bacillati</taxon>
        <taxon>Actinomycetota</taxon>
        <taxon>Actinomycetes</taxon>
        <taxon>Propionibacteriales</taxon>
        <taxon>Nocardioidaceae</taxon>
        <taxon>Nocardioides</taxon>
    </lineage>
</organism>
<evidence type="ECO:0000256" key="1">
    <source>
        <dbReference type="ARBA" id="ARBA00010815"/>
    </source>
</evidence>
<evidence type="ECO:0000256" key="5">
    <source>
        <dbReference type="ARBA" id="ARBA00023098"/>
    </source>
</evidence>
<accession>A0A316THU3</accession>
<dbReference type="AlphaFoldDB" id="A0A316THU3"/>
<proteinExistence type="inferred from homology"/>
<dbReference type="SUPFAM" id="SSF53335">
    <property type="entry name" value="S-adenosyl-L-methionine-dependent methyltransferases"/>
    <property type="match status" value="1"/>
</dbReference>
<evidence type="ECO:0000313" key="8">
    <source>
        <dbReference type="Proteomes" id="UP000245507"/>
    </source>
</evidence>
<keyword evidence="5" id="KW-0443">Lipid metabolism</keyword>
<dbReference type="PANTHER" id="PTHR43667:SF2">
    <property type="entry name" value="FATTY ACID C-METHYL TRANSFERASE"/>
    <property type="match status" value="1"/>
</dbReference>
<keyword evidence="3 7" id="KW-0808">Transferase</keyword>
<evidence type="ECO:0000256" key="3">
    <source>
        <dbReference type="ARBA" id="ARBA00022679"/>
    </source>
</evidence>
<evidence type="ECO:0000256" key="4">
    <source>
        <dbReference type="ARBA" id="ARBA00022691"/>
    </source>
</evidence>
<dbReference type="InterPro" id="IPR003333">
    <property type="entry name" value="CMAS"/>
</dbReference>
<dbReference type="EMBL" id="QGDD01000005">
    <property type="protein sequence ID" value="PWN02665.1"/>
    <property type="molecule type" value="Genomic_DNA"/>
</dbReference>
<evidence type="ECO:0000256" key="2">
    <source>
        <dbReference type="ARBA" id="ARBA00022603"/>
    </source>
</evidence>
<dbReference type="GO" id="GO:0008610">
    <property type="term" value="P:lipid biosynthetic process"/>
    <property type="evidence" value="ECO:0007669"/>
    <property type="project" value="InterPro"/>
</dbReference>
<name>A0A316THU3_9ACTN</name>
<protein>
    <submittedName>
        <fullName evidence="7">SAM-dependent methyltransferase</fullName>
    </submittedName>
</protein>
<dbReference type="GO" id="GO:0008168">
    <property type="term" value="F:methyltransferase activity"/>
    <property type="evidence" value="ECO:0007669"/>
    <property type="project" value="UniProtKB-KW"/>
</dbReference>
<keyword evidence="2 7" id="KW-0489">Methyltransferase</keyword>
<feature type="region of interest" description="Disordered" evidence="6">
    <location>
        <begin position="1"/>
        <end position="22"/>
    </location>
</feature>
<evidence type="ECO:0000313" key="7">
    <source>
        <dbReference type="EMBL" id="PWN02665.1"/>
    </source>
</evidence>
<evidence type="ECO:0000256" key="6">
    <source>
        <dbReference type="SAM" id="MobiDB-lite"/>
    </source>
</evidence>
<dbReference type="CDD" id="cd02440">
    <property type="entry name" value="AdoMet_MTases"/>
    <property type="match status" value="1"/>
</dbReference>
<keyword evidence="4" id="KW-0949">S-adenosyl-L-methionine</keyword>
<keyword evidence="8" id="KW-1185">Reference proteome</keyword>
<dbReference type="InterPro" id="IPR029063">
    <property type="entry name" value="SAM-dependent_MTases_sf"/>
</dbReference>
<dbReference type="InterPro" id="IPR050723">
    <property type="entry name" value="CFA/CMAS"/>
</dbReference>
<reference evidence="7 8" key="1">
    <citation type="submission" date="2018-05" db="EMBL/GenBank/DDBJ databases">
        <title>Nocardioides silvaticus genome.</title>
        <authorList>
            <person name="Li C."/>
            <person name="Wang G."/>
        </authorList>
    </citation>
    <scope>NUCLEOTIDE SEQUENCE [LARGE SCALE GENOMIC DNA]</scope>
    <source>
        <strain evidence="7 8">CCTCC AB 2018079</strain>
    </source>
</reference>
<dbReference type="OrthoDB" id="9782855at2"/>
<dbReference type="Gene3D" id="3.40.50.150">
    <property type="entry name" value="Vaccinia Virus protein VP39"/>
    <property type="match status" value="1"/>
</dbReference>
<comment type="caution">
    <text evidence="7">The sequence shown here is derived from an EMBL/GenBank/DDBJ whole genome shotgun (WGS) entry which is preliminary data.</text>
</comment>